<feature type="transmembrane region" description="Helical" evidence="3">
    <location>
        <begin position="120"/>
        <end position="138"/>
    </location>
</feature>
<feature type="transmembrane region" description="Helical" evidence="3">
    <location>
        <begin position="242"/>
        <end position="259"/>
    </location>
</feature>
<evidence type="ECO:0000313" key="6">
    <source>
        <dbReference type="Proteomes" id="UP000219994"/>
    </source>
</evidence>
<dbReference type="GO" id="GO:0016020">
    <property type="term" value="C:membrane"/>
    <property type="evidence" value="ECO:0007669"/>
    <property type="project" value="InterPro"/>
</dbReference>
<feature type="transmembrane region" description="Helical" evidence="3">
    <location>
        <begin position="33"/>
        <end position="51"/>
    </location>
</feature>
<evidence type="ECO:0000256" key="3">
    <source>
        <dbReference type="SAM" id="Phobius"/>
    </source>
</evidence>
<dbReference type="EMBL" id="NAEP01000028">
    <property type="protein sequence ID" value="PDQ35635.1"/>
    <property type="molecule type" value="Genomic_DNA"/>
</dbReference>
<reference evidence="6" key="1">
    <citation type="submission" date="2017-03" db="EMBL/GenBank/DDBJ databases">
        <authorList>
            <person name="Lund M.B."/>
        </authorList>
    </citation>
    <scope>NUCLEOTIDE SEQUENCE [LARGE SCALE GENOMIC DNA]</scope>
</reference>
<sequence>MSGVALSLVLVAAVCHAIWNITAHRVSRLGVPFLWWSSVASTALWALAIPFAGGIGRASWQQFGVALLGTAALHVGYMLVLQRGYARGRLSTVYATARGSGPAIAVFAAILFLGEQPGPVALLGVAIIITAVATIGLLDRQTDTVPSDGAPTRSRVGRGSFSRTPPPRGFPTRSGVGWGLVTGVAIAGYTLWDAMVVRDWGVPPTTLMVSGTLVEAFVFTPFLRGRFPEVRSLPRTHWRHLLVYAVFAPLSYILVLTALTMAPVSLVAPVREVSVIIVSAFGAFALREGNLGWRAGTAITVVAGIALIAM</sequence>
<feature type="transmembrane region" description="Helical" evidence="3">
    <location>
        <begin position="291"/>
        <end position="309"/>
    </location>
</feature>
<dbReference type="Pfam" id="PF00892">
    <property type="entry name" value="EamA"/>
    <property type="match status" value="1"/>
</dbReference>
<dbReference type="InterPro" id="IPR037185">
    <property type="entry name" value="EmrE-like"/>
</dbReference>
<evidence type="ECO:0000313" key="5">
    <source>
        <dbReference type="EMBL" id="PDQ35635.1"/>
    </source>
</evidence>
<keyword evidence="3" id="KW-0472">Membrane</keyword>
<gene>
    <name evidence="5" type="ORF">B5766_04020</name>
</gene>
<feature type="domain" description="EamA" evidence="4">
    <location>
        <begin position="174"/>
        <end position="309"/>
    </location>
</feature>
<dbReference type="AlphaFoldDB" id="A0A2A6FRX1"/>
<feature type="transmembrane region" description="Helical" evidence="3">
    <location>
        <begin position="63"/>
        <end position="81"/>
    </location>
</feature>
<accession>A0A2A6FRX1</accession>
<dbReference type="Proteomes" id="UP000219994">
    <property type="component" value="Unassembled WGS sequence"/>
</dbReference>
<name>A0A2A6FRX1_9MICO</name>
<feature type="region of interest" description="Disordered" evidence="2">
    <location>
        <begin position="144"/>
        <end position="169"/>
    </location>
</feature>
<keyword evidence="3" id="KW-1133">Transmembrane helix</keyword>
<dbReference type="Gene3D" id="1.10.3730.20">
    <property type="match status" value="2"/>
</dbReference>
<dbReference type="InterPro" id="IPR000620">
    <property type="entry name" value="EamA_dom"/>
</dbReference>
<evidence type="ECO:0000256" key="2">
    <source>
        <dbReference type="SAM" id="MobiDB-lite"/>
    </source>
</evidence>
<organism evidence="5 6">
    <name type="scientific">Candidatus Lumbricidiphila eiseniae</name>
    <dbReference type="NCBI Taxonomy" id="1969409"/>
    <lineage>
        <taxon>Bacteria</taxon>
        <taxon>Bacillati</taxon>
        <taxon>Actinomycetota</taxon>
        <taxon>Actinomycetes</taxon>
        <taxon>Micrococcales</taxon>
        <taxon>Microbacteriaceae</taxon>
        <taxon>Candidatus Lumbricidiphila</taxon>
    </lineage>
</organism>
<comment type="caution">
    <text evidence="5">The sequence shown here is derived from an EMBL/GenBank/DDBJ whole genome shotgun (WGS) entry which is preliminary data.</text>
</comment>
<feature type="transmembrane region" description="Helical" evidence="3">
    <location>
        <begin position="204"/>
        <end position="222"/>
    </location>
</feature>
<feature type="transmembrane region" description="Helical" evidence="3">
    <location>
        <begin position="266"/>
        <end position="285"/>
    </location>
</feature>
<dbReference type="SUPFAM" id="SSF103481">
    <property type="entry name" value="Multidrug resistance efflux transporter EmrE"/>
    <property type="match status" value="2"/>
</dbReference>
<keyword evidence="3" id="KW-0812">Transmembrane</keyword>
<feature type="transmembrane region" description="Helical" evidence="3">
    <location>
        <begin position="175"/>
        <end position="192"/>
    </location>
</feature>
<evidence type="ECO:0000256" key="1">
    <source>
        <dbReference type="ARBA" id="ARBA00007362"/>
    </source>
</evidence>
<comment type="similarity">
    <text evidence="1">Belongs to the EamA transporter family.</text>
</comment>
<feature type="transmembrane region" description="Helical" evidence="3">
    <location>
        <begin position="93"/>
        <end position="113"/>
    </location>
</feature>
<evidence type="ECO:0000259" key="4">
    <source>
        <dbReference type="Pfam" id="PF00892"/>
    </source>
</evidence>
<protein>
    <recommendedName>
        <fullName evidence="4">EamA domain-containing protein</fullName>
    </recommendedName>
</protein>
<proteinExistence type="inferred from homology"/>